<dbReference type="AlphaFoldDB" id="A0AAW0MLN9"/>
<accession>A0AAW0MLN9</accession>
<proteinExistence type="predicted"/>
<evidence type="ECO:0000256" key="1">
    <source>
        <dbReference type="SAM" id="MobiDB-lite"/>
    </source>
</evidence>
<evidence type="ECO:0000313" key="2">
    <source>
        <dbReference type="EMBL" id="KAK7877659.1"/>
    </source>
</evidence>
<name>A0AAW0MLN9_9GOBI</name>
<comment type="caution">
    <text evidence="2">The sequence shown here is derived from an EMBL/GenBank/DDBJ whole genome shotgun (WGS) entry which is preliminary data.</text>
</comment>
<keyword evidence="3" id="KW-1185">Reference proteome</keyword>
<evidence type="ECO:0000313" key="3">
    <source>
        <dbReference type="Proteomes" id="UP001460270"/>
    </source>
</evidence>
<dbReference type="Proteomes" id="UP001460270">
    <property type="component" value="Unassembled WGS sequence"/>
</dbReference>
<gene>
    <name evidence="2" type="ORF">WMY93_031671</name>
</gene>
<feature type="region of interest" description="Disordered" evidence="1">
    <location>
        <begin position="85"/>
        <end position="109"/>
    </location>
</feature>
<dbReference type="EMBL" id="JBBPFD010000680">
    <property type="protein sequence ID" value="KAK7877659.1"/>
    <property type="molecule type" value="Genomic_DNA"/>
</dbReference>
<protein>
    <submittedName>
        <fullName evidence="2">Uncharacterized protein</fullName>
    </submittedName>
</protein>
<sequence>MAFLTGSLDKSLTAGEELSVEDLERAAAQVAARHLWLELSNLKDQEKRQLLNLPISTTLLFNLDIQNIMDRLDGTSKALLAHQSRVEWERGPSPQCPAGTVGRDRGNGHEQVELPPVQSEASLIKSISLRIIIHDGDRDRLNDRKAVGSDTPGRPHRITVTITHTVPSLASLSRGWCMSSEREALLPQTTGRAHTETHSRAWDMLWSDVTGRILSGQLALGVSG</sequence>
<organism evidence="2 3">
    <name type="scientific">Mugilogobius chulae</name>
    <name type="common">yellowstripe goby</name>
    <dbReference type="NCBI Taxonomy" id="88201"/>
    <lineage>
        <taxon>Eukaryota</taxon>
        <taxon>Metazoa</taxon>
        <taxon>Chordata</taxon>
        <taxon>Craniata</taxon>
        <taxon>Vertebrata</taxon>
        <taxon>Euteleostomi</taxon>
        <taxon>Actinopterygii</taxon>
        <taxon>Neopterygii</taxon>
        <taxon>Teleostei</taxon>
        <taxon>Neoteleostei</taxon>
        <taxon>Acanthomorphata</taxon>
        <taxon>Gobiaria</taxon>
        <taxon>Gobiiformes</taxon>
        <taxon>Gobioidei</taxon>
        <taxon>Gobiidae</taxon>
        <taxon>Gobionellinae</taxon>
        <taxon>Mugilogobius</taxon>
    </lineage>
</organism>
<reference evidence="3" key="1">
    <citation type="submission" date="2024-04" db="EMBL/GenBank/DDBJ databases">
        <title>Salinicola lusitanus LLJ914,a marine bacterium isolated from the Okinawa Trough.</title>
        <authorList>
            <person name="Li J."/>
        </authorList>
    </citation>
    <scope>NUCLEOTIDE SEQUENCE [LARGE SCALE GENOMIC DNA]</scope>
</reference>